<evidence type="ECO:0000313" key="3">
    <source>
        <dbReference type="EMBL" id="KAG7552310.1"/>
    </source>
</evidence>
<dbReference type="EMBL" id="JAEFBK010000011">
    <property type="protein sequence ID" value="KAG7552310.1"/>
    <property type="molecule type" value="Genomic_DNA"/>
</dbReference>
<dbReference type="Pfam" id="PF00622">
    <property type="entry name" value="SPRY"/>
    <property type="match status" value="1"/>
</dbReference>
<evidence type="ECO:0000313" key="4">
    <source>
        <dbReference type="Proteomes" id="UP000694240"/>
    </source>
</evidence>
<proteinExistence type="predicted"/>
<comment type="caution">
    <text evidence="3">The sequence shown here is derived from an EMBL/GenBank/DDBJ whole genome shotgun (WGS) entry which is preliminary data.</text>
</comment>
<dbReference type="InterPro" id="IPR001870">
    <property type="entry name" value="B30.2/SPRY"/>
</dbReference>
<dbReference type="Proteomes" id="UP000694240">
    <property type="component" value="Chromosome 11"/>
</dbReference>
<name>A0A8T1Z0H6_9BRAS</name>
<organism evidence="3 4">
    <name type="scientific">Arabidopsis thaliana x Arabidopsis arenosa</name>
    <dbReference type="NCBI Taxonomy" id="1240361"/>
    <lineage>
        <taxon>Eukaryota</taxon>
        <taxon>Viridiplantae</taxon>
        <taxon>Streptophyta</taxon>
        <taxon>Embryophyta</taxon>
        <taxon>Tracheophyta</taxon>
        <taxon>Spermatophyta</taxon>
        <taxon>Magnoliopsida</taxon>
        <taxon>eudicotyledons</taxon>
        <taxon>Gunneridae</taxon>
        <taxon>Pentapetalae</taxon>
        <taxon>rosids</taxon>
        <taxon>malvids</taxon>
        <taxon>Brassicales</taxon>
        <taxon>Brassicaceae</taxon>
        <taxon>Camelineae</taxon>
        <taxon>Arabidopsis</taxon>
    </lineage>
</organism>
<sequence>MLRWAHLTAGILSVVVLSSLLVVFLRRWCCLRRSEITTTAASPIRSNSFQARISKLHQTSLIHQLDTSDIKRRGNIKNYSISRSATTGGFPSKPGLFIWTDHPALVTEAVDNGWTRFGFALHEPAPLVTGTSPGSVLLGLCTTAGSEDPGVVITWEVSNGSVDFTQTIKFNQSFKETVNAVKPLMVLRGALPLPGPQLVSSAFPQEAYFEITILEITQRRHGEGGDVSCELVEGEKTKLFKSQGLKLVQRREWDGENEEAVLSLGLATGGSFGAAGETRLPGKFPASIGFQSNGSIYLDGMKLVCESEKHEWAKENKVVGCGYDPRKKKVYFTVNSHLVHVINCKADEFGTPLYPTLASNTEATVLVNLGQSPFYYGPANGQRTSNPCAGAVAGLEDSKELFSIGRIDSHYLSNFFINRGNSDEIASGRTTVGNSHRRKLDYDEESDADLFEITLERSGKLNPTKL</sequence>
<accession>A0A8T1Z0H6</accession>
<dbReference type="PANTHER" id="PTHR44991:SF1">
    <property type="entry name" value="IMMUNOGLOBULIN SUPERFAMILY MEMBER 5"/>
    <property type="match status" value="1"/>
</dbReference>
<evidence type="ECO:0000256" key="1">
    <source>
        <dbReference type="SAM" id="Phobius"/>
    </source>
</evidence>
<dbReference type="SMART" id="SM00449">
    <property type="entry name" value="SPRY"/>
    <property type="match status" value="1"/>
</dbReference>
<feature type="transmembrane region" description="Helical" evidence="1">
    <location>
        <begin position="6"/>
        <end position="25"/>
    </location>
</feature>
<dbReference type="InterPro" id="IPR003877">
    <property type="entry name" value="SPRY_dom"/>
</dbReference>
<protein>
    <submittedName>
        <fullName evidence="3">SPRY domain</fullName>
    </submittedName>
</protein>
<gene>
    <name evidence="3" type="ORF">ISN45_Aa06g029120</name>
</gene>
<keyword evidence="1" id="KW-1133">Transmembrane helix</keyword>
<dbReference type="PANTHER" id="PTHR44991">
    <property type="entry name" value="IMMUNOGLOBULIN SUPERFAMILY MEMBER 5"/>
    <property type="match status" value="1"/>
</dbReference>
<keyword evidence="1" id="KW-0812">Transmembrane</keyword>
<dbReference type="PROSITE" id="PS50188">
    <property type="entry name" value="B302_SPRY"/>
    <property type="match status" value="1"/>
</dbReference>
<feature type="domain" description="B30.2/SPRY" evidence="2">
    <location>
        <begin position="178"/>
        <end position="374"/>
    </location>
</feature>
<keyword evidence="1" id="KW-0472">Membrane</keyword>
<reference evidence="3 4" key="1">
    <citation type="submission" date="2020-12" db="EMBL/GenBank/DDBJ databases">
        <title>Concerted genomic and epigenomic changes stabilize Arabidopsis allopolyploids.</title>
        <authorList>
            <person name="Chen Z."/>
        </authorList>
    </citation>
    <scope>NUCLEOTIDE SEQUENCE [LARGE SCALE GENOMIC DNA]</scope>
    <source>
        <strain evidence="3">Allo738</strain>
        <tissue evidence="3">Leaf</tissue>
    </source>
</reference>
<dbReference type="AlphaFoldDB" id="A0A8T1Z0H6"/>
<evidence type="ECO:0000259" key="2">
    <source>
        <dbReference type="PROSITE" id="PS50188"/>
    </source>
</evidence>
<keyword evidence="4" id="KW-1185">Reference proteome</keyword>